<proteinExistence type="predicted"/>
<organism evidence="1 2">
    <name type="scientific">Haloplanus ruber</name>
    <dbReference type="NCBI Taxonomy" id="869892"/>
    <lineage>
        <taxon>Archaea</taxon>
        <taxon>Methanobacteriati</taxon>
        <taxon>Methanobacteriota</taxon>
        <taxon>Stenosarchaea group</taxon>
        <taxon>Halobacteria</taxon>
        <taxon>Halobacteriales</taxon>
        <taxon>Haloferacaceae</taxon>
        <taxon>Haloplanus</taxon>
    </lineage>
</organism>
<sequence>MAELPTDDTDHDDAVTDDFFTREYGVSAAHAGEFLVELGEQLQSGDGDVTISGDDWEIPFTYGEPVELEIEFVGGADAELEIEVELSAARDGEMPSLG</sequence>
<dbReference type="RefSeq" id="WP_256405955.1">
    <property type="nucleotide sequence ID" value="NZ_CP187151.1"/>
</dbReference>
<dbReference type="AlphaFoldDB" id="A0ABD6CWS9"/>
<dbReference type="NCBIfam" id="TIGR04354">
    <property type="entry name" value="amphi-Trp"/>
    <property type="match status" value="1"/>
</dbReference>
<protein>
    <submittedName>
        <fullName evidence="1">Amphi-Trp domain-containing protein</fullName>
    </submittedName>
</protein>
<reference evidence="1 2" key="1">
    <citation type="journal article" date="2019" name="Int. J. Syst. Evol. Microbiol.">
        <title>The Global Catalogue of Microorganisms (GCM) 10K type strain sequencing project: providing services to taxonomists for standard genome sequencing and annotation.</title>
        <authorList>
            <consortium name="The Broad Institute Genomics Platform"/>
            <consortium name="The Broad Institute Genome Sequencing Center for Infectious Disease"/>
            <person name="Wu L."/>
            <person name="Ma J."/>
        </authorList>
    </citation>
    <scope>NUCLEOTIDE SEQUENCE [LARGE SCALE GENOMIC DNA]</scope>
    <source>
        <strain evidence="1 2">CGMCC 1.10594</strain>
    </source>
</reference>
<accession>A0ABD6CWS9</accession>
<name>A0ABD6CWS9_9EURY</name>
<evidence type="ECO:0000313" key="2">
    <source>
        <dbReference type="Proteomes" id="UP001597075"/>
    </source>
</evidence>
<evidence type="ECO:0000313" key="1">
    <source>
        <dbReference type="EMBL" id="MFD1632755.1"/>
    </source>
</evidence>
<comment type="caution">
    <text evidence="1">The sequence shown here is derived from an EMBL/GenBank/DDBJ whole genome shotgun (WGS) entry which is preliminary data.</text>
</comment>
<keyword evidence="2" id="KW-1185">Reference proteome</keyword>
<gene>
    <name evidence="1" type="ORF">ACFSBJ_03200</name>
</gene>
<dbReference type="Proteomes" id="UP001597075">
    <property type="component" value="Unassembled WGS sequence"/>
</dbReference>
<dbReference type="InterPro" id="IPR027598">
    <property type="entry name" value="Amphi-Trp_dom"/>
</dbReference>
<dbReference type="EMBL" id="JBHUDL010000004">
    <property type="protein sequence ID" value="MFD1632755.1"/>
    <property type="molecule type" value="Genomic_DNA"/>
</dbReference>